<name>W4JNB8_HETIT</name>
<dbReference type="RefSeq" id="XP_009553431.1">
    <property type="nucleotide sequence ID" value="XM_009555136.1"/>
</dbReference>
<dbReference type="KEGG" id="hir:HETIRDRAFT_164832"/>
<accession>W4JNB8</accession>
<dbReference type="InParanoid" id="W4JNB8"/>
<sequence>MRTNKIQLPIISSDDLWTLQYIRINRLRFLFDRISLDASGFVTIYEITAFTSSRPARWSLLSWIAYWCVGWQTTLTKICQDIKAIFRNIFATLPYILRENKSEVNGYIEHVWPMHMEIVTCFRDTPMKDFLEEKFAEFFRETGKSLEQNLNKMKYHIDPPETAHLD</sequence>
<dbReference type="OrthoDB" id="2122982at2759"/>
<evidence type="ECO:0000313" key="1">
    <source>
        <dbReference type="EMBL" id="ETW74974.1"/>
    </source>
</evidence>
<evidence type="ECO:0008006" key="3">
    <source>
        <dbReference type="Google" id="ProtNLM"/>
    </source>
</evidence>
<dbReference type="STRING" id="747525.W4JNB8"/>
<dbReference type="EMBL" id="KI925467">
    <property type="protein sequence ID" value="ETW74974.1"/>
    <property type="molecule type" value="Genomic_DNA"/>
</dbReference>
<protein>
    <recommendedName>
        <fullName evidence="3">EF-hand domain-containing protein</fullName>
    </recommendedName>
</protein>
<evidence type="ECO:0000313" key="2">
    <source>
        <dbReference type="Proteomes" id="UP000030671"/>
    </source>
</evidence>
<keyword evidence="2" id="KW-1185">Reference proteome</keyword>
<dbReference type="GeneID" id="20667940"/>
<dbReference type="AlphaFoldDB" id="W4JNB8"/>
<organism evidence="1 2">
    <name type="scientific">Heterobasidion irregulare (strain TC 32-1)</name>
    <dbReference type="NCBI Taxonomy" id="747525"/>
    <lineage>
        <taxon>Eukaryota</taxon>
        <taxon>Fungi</taxon>
        <taxon>Dikarya</taxon>
        <taxon>Basidiomycota</taxon>
        <taxon>Agaricomycotina</taxon>
        <taxon>Agaricomycetes</taxon>
        <taxon>Russulales</taxon>
        <taxon>Bondarzewiaceae</taxon>
        <taxon>Heterobasidion</taxon>
        <taxon>Heterobasidion annosum species complex</taxon>
    </lineage>
</organism>
<dbReference type="HOGENOM" id="CLU_1602950_0_0_1"/>
<gene>
    <name evidence="1" type="ORF">HETIRDRAFT_164832</name>
</gene>
<dbReference type="Proteomes" id="UP000030671">
    <property type="component" value="Unassembled WGS sequence"/>
</dbReference>
<reference evidence="1 2" key="1">
    <citation type="journal article" date="2012" name="New Phytol.">
        <title>Insight into trade-off between wood decay and parasitism from the genome of a fungal forest pathogen.</title>
        <authorList>
            <person name="Olson A."/>
            <person name="Aerts A."/>
            <person name="Asiegbu F."/>
            <person name="Belbahri L."/>
            <person name="Bouzid O."/>
            <person name="Broberg A."/>
            <person name="Canback B."/>
            <person name="Coutinho P.M."/>
            <person name="Cullen D."/>
            <person name="Dalman K."/>
            <person name="Deflorio G."/>
            <person name="van Diepen L.T."/>
            <person name="Dunand C."/>
            <person name="Duplessis S."/>
            <person name="Durling M."/>
            <person name="Gonthier P."/>
            <person name="Grimwood J."/>
            <person name="Fossdal C.G."/>
            <person name="Hansson D."/>
            <person name="Henrissat B."/>
            <person name="Hietala A."/>
            <person name="Himmelstrand K."/>
            <person name="Hoffmeister D."/>
            <person name="Hogberg N."/>
            <person name="James T.Y."/>
            <person name="Karlsson M."/>
            <person name="Kohler A."/>
            <person name="Kues U."/>
            <person name="Lee Y.H."/>
            <person name="Lin Y.C."/>
            <person name="Lind M."/>
            <person name="Lindquist E."/>
            <person name="Lombard V."/>
            <person name="Lucas S."/>
            <person name="Lunden K."/>
            <person name="Morin E."/>
            <person name="Murat C."/>
            <person name="Park J."/>
            <person name="Raffaello T."/>
            <person name="Rouze P."/>
            <person name="Salamov A."/>
            <person name="Schmutz J."/>
            <person name="Solheim H."/>
            <person name="Stahlberg J."/>
            <person name="Velez H."/>
            <person name="de Vries R.P."/>
            <person name="Wiebenga A."/>
            <person name="Woodward S."/>
            <person name="Yakovlev I."/>
            <person name="Garbelotto M."/>
            <person name="Martin F."/>
            <person name="Grigoriev I.V."/>
            <person name="Stenlid J."/>
        </authorList>
    </citation>
    <scope>NUCLEOTIDE SEQUENCE [LARGE SCALE GENOMIC DNA]</scope>
    <source>
        <strain evidence="1 2">TC 32-1</strain>
    </source>
</reference>
<proteinExistence type="predicted"/>